<proteinExistence type="predicted"/>
<dbReference type="Gene3D" id="1.10.287.1060">
    <property type="entry name" value="ESAT-6-like"/>
    <property type="match status" value="1"/>
</dbReference>
<feature type="region of interest" description="Disordered" evidence="1">
    <location>
        <begin position="80"/>
        <end position="112"/>
    </location>
</feature>
<dbReference type="NCBIfam" id="TIGR03930">
    <property type="entry name" value="WXG100_ESAT6"/>
    <property type="match status" value="1"/>
</dbReference>
<comment type="caution">
    <text evidence="2">The sequence shown here is derived from an EMBL/GenBank/DDBJ whole genome shotgun (WGS) entry which is preliminary data.</text>
</comment>
<reference evidence="3" key="1">
    <citation type="journal article" date="2019" name="Int. J. Syst. Evol. Microbiol.">
        <title>The Global Catalogue of Microorganisms (GCM) 10K type strain sequencing project: providing services to taxonomists for standard genome sequencing and annotation.</title>
        <authorList>
            <consortium name="The Broad Institute Genomics Platform"/>
            <consortium name="The Broad Institute Genome Sequencing Center for Infectious Disease"/>
            <person name="Wu L."/>
            <person name="Ma J."/>
        </authorList>
    </citation>
    <scope>NUCLEOTIDE SEQUENCE [LARGE SCALE GENOMIC DNA]</scope>
    <source>
        <strain evidence="3">JCM 16898</strain>
    </source>
</reference>
<dbReference type="Proteomes" id="UP001500689">
    <property type="component" value="Unassembled WGS sequence"/>
</dbReference>
<dbReference type="InterPro" id="IPR010310">
    <property type="entry name" value="T7SS_ESAT-6-like"/>
</dbReference>
<dbReference type="SUPFAM" id="SSF140453">
    <property type="entry name" value="EsxAB dimer-like"/>
    <property type="match status" value="1"/>
</dbReference>
<evidence type="ECO:0000256" key="1">
    <source>
        <dbReference type="SAM" id="MobiDB-lite"/>
    </source>
</evidence>
<dbReference type="InterPro" id="IPR036689">
    <property type="entry name" value="ESAT-6-like_sf"/>
</dbReference>
<evidence type="ECO:0008006" key="4">
    <source>
        <dbReference type="Google" id="ProtNLM"/>
    </source>
</evidence>
<gene>
    <name evidence="2" type="ORF">GCM10022222_47690</name>
</gene>
<name>A0ABP6WYA2_9PSEU</name>
<evidence type="ECO:0000313" key="3">
    <source>
        <dbReference type="Proteomes" id="UP001500689"/>
    </source>
</evidence>
<sequence>MASQDGARVDTNVMRKGAQTISDTGQNITGVNQKVDSTMQALFGTWQSDSAVVFNEAMGQFDQTVRRIVQKLDQLSQNVQQSAAEYDNRDSDNTSAARTNAAVIGGGGLNGF</sequence>
<dbReference type="Pfam" id="PF06013">
    <property type="entry name" value="WXG100"/>
    <property type="match status" value="1"/>
</dbReference>
<accession>A0ABP6WYA2</accession>
<dbReference type="EMBL" id="BAAAZN010000010">
    <property type="protein sequence ID" value="GAA3558602.1"/>
    <property type="molecule type" value="Genomic_DNA"/>
</dbReference>
<keyword evidence="3" id="KW-1185">Reference proteome</keyword>
<protein>
    <recommendedName>
        <fullName evidence="4">WXG100 family type VII secretion target</fullName>
    </recommendedName>
</protein>
<organism evidence="2 3">
    <name type="scientific">Amycolatopsis ultiminotia</name>
    <dbReference type="NCBI Taxonomy" id="543629"/>
    <lineage>
        <taxon>Bacteria</taxon>
        <taxon>Bacillati</taxon>
        <taxon>Actinomycetota</taxon>
        <taxon>Actinomycetes</taxon>
        <taxon>Pseudonocardiales</taxon>
        <taxon>Pseudonocardiaceae</taxon>
        <taxon>Amycolatopsis</taxon>
    </lineage>
</organism>
<evidence type="ECO:0000313" key="2">
    <source>
        <dbReference type="EMBL" id="GAA3558602.1"/>
    </source>
</evidence>
<dbReference type="RefSeq" id="WP_344863393.1">
    <property type="nucleotide sequence ID" value="NZ_BAAAZN010000010.1"/>
</dbReference>